<dbReference type="PRINTS" id="PR00260">
    <property type="entry name" value="CHEMTRNSDUCR"/>
</dbReference>
<dbReference type="InterPro" id="IPR051310">
    <property type="entry name" value="MCP_chemotaxis"/>
</dbReference>
<accession>A0A1H7GXI5</accession>
<dbReference type="PROSITE" id="PS50111">
    <property type="entry name" value="CHEMOTAXIS_TRANSDUC_2"/>
    <property type="match status" value="1"/>
</dbReference>
<dbReference type="Gene3D" id="1.10.287.950">
    <property type="entry name" value="Methyl-accepting chemotaxis protein"/>
    <property type="match status" value="1"/>
</dbReference>
<organism evidence="5 6">
    <name type="scientific">Jannaschia helgolandensis</name>
    <dbReference type="NCBI Taxonomy" id="188906"/>
    <lineage>
        <taxon>Bacteria</taxon>
        <taxon>Pseudomonadati</taxon>
        <taxon>Pseudomonadota</taxon>
        <taxon>Alphaproteobacteria</taxon>
        <taxon>Rhodobacterales</taxon>
        <taxon>Roseobacteraceae</taxon>
        <taxon>Jannaschia</taxon>
    </lineage>
</organism>
<dbReference type="Pfam" id="PF00015">
    <property type="entry name" value="MCPsignal"/>
    <property type="match status" value="1"/>
</dbReference>
<keyword evidence="6" id="KW-1185">Reference proteome</keyword>
<comment type="similarity">
    <text evidence="2">Belongs to the methyl-accepting chemotaxis (MCP) protein family.</text>
</comment>
<dbReference type="GO" id="GO:0006935">
    <property type="term" value="P:chemotaxis"/>
    <property type="evidence" value="ECO:0007669"/>
    <property type="project" value="UniProtKB-KW"/>
</dbReference>
<dbReference type="GO" id="GO:0007165">
    <property type="term" value="P:signal transduction"/>
    <property type="evidence" value="ECO:0007669"/>
    <property type="project" value="UniProtKB-KW"/>
</dbReference>
<dbReference type="GO" id="GO:0004888">
    <property type="term" value="F:transmembrane signaling receptor activity"/>
    <property type="evidence" value="ECO:0007669"/>
    <property type="project" value="InterPro"/>
</dbReference>
<dbReference type="GO" id="GO:0016020">
    <property type="term" value="C:membrane"/>
    <property type="evidence" value="ECO:0007669"/>
    <property type="project" value="InterPro"/>
</dbReference>
<evidence type="ECO:0000256" key="3">
    <source>
        <dbReference type="PROSITE-ProRule" id="PRU00284"/>
    </source>
</evidence>
<evidence type="ECO:0000259" key="4">
    <source>
        <dbReference type="PROSITE" id="PS50111"/>
    </source>
</evidence>
<keyword evidence="3" id="KW-0807">Transducer</keyword>
<dbReference type="Proteomes" id="UP000199283">
    <property type="component" value="Unassembled WGS sequence"/>
</dbReference>
<proteinExistence type="inferred from homology"/>
<dbReference type="InterPro" id="IPR004090">
    <property type="entry name" value="Chemotax_Me-accpt_rcpt"/>
</dbReference>
<evidence type="ECO:0000256" key="2">
    <source>
        <dbReference type="ARBA" id="ARBA00029447"/>
    </source>
</evidence>
<feature type="domain" description="Methyl-accepting transducer" evidence="4">
    <location>
        <begin position="146"/>
        <end position="203"/>
    </location>
</feature>
<dbReference type="InterPro" id="IPR004089">
    <property type="entry name" value="MCPsignal_dom"/>
</dbReference>
<dbReference type="PANTHER" id="PTHR43531">
    <property type="entry name" value="PROTEIN ICFG"/>
    <property type="match status" value="1"/>
</dbReference>
<dbReference type="SUPFAM" id="SSF58104">
    <property type="entry name" value="Methyl-accepting chemotaxis protein (MCP) signaling domain"/>
    <property type="match status" value="1"/>
</dbReference>
<name>A0A1H7GXI5_9RHOB</name>
<evidence type="ECO:0000256" key="1">
    <source>
        <dbReference type="ARBA" id="ARBA00022500"/>
    </source>
</evidence>
<dbReference type="EMBL" id="FNZQ01000001">
    <property type="protein sequence ID" value="SEK42748.1"/>
    <property type="molecule type" value="Genomic_DNA"/>
</dbReference>
<reference evidence="5 6" key="1">
    <citation type="submission" date="2016-10" db="EMBL/GenBank/DDBJ databases">
        <authorList>
            <person name="de Groot N.N."/>
        </authorList>
    </citation>
    <scope>NUCLEOTIDE SEQUENCE [LARGE SCALE GENOMIC DNA]</scope>
    <source>
        <strain evidence="5 6">DSM 14858</strain>
    </source>
</reference>
<evidence type="ECO:0000313" key="5">
    <source>
        <dbReference type="EMBL" id="SEK42748.1"/>
    </source>
</evidence>
<dbReference type="PANTHER" id="PTHR43531:SF11">
    <property type="entry name" value="METHYL-ACCEPTING CHEMOTAXIS PROTEIN 3"/>
    <property type="match status" value="1"/>
</dbReference>
<keyword evidence="1" id="KW-0145">Chemotaxis</keyword>
<dbReference type="AlphaFoldDB" id="A0A1H7GXI5"/>
<gene>
    <name evidence="5" type="ORF">SAMN04488526_0549</name>
</gene>
<sequence>MRQKETWQNDPIVRVEKHLYPLIPGLLRHSISAKAAGADLIRAVQKAASALRAAQHRYLDPIDIKLTPDTRSKFDDMANLLDRIAAALRDPAGLEATNFLDVEYLCGAFTDHVESTLDALRADFLNEVLARQERAKMLSTIAAKEVTSISRQIYFISINASVEAARAGDAGRGFAVIGEQIRGLSQDAAAALKRMSGSGARLQ</sequence>
<dbReference type="STRING" id="188906.SAMN04488526_0549"/>
<dbReference type="RefSeq" id="WP_092759537.1">
    <property type="nucleotide sequence ID" value="NZ_FNZQ01000001.1"/>
</dbReference>
<evidence type="ECO:0000313" key="6">
    <source>
        <dbReference type="Proteomes" id="UP000199283"/>
    </source>
</evidence>
<protein>
    <submittedName>
        <fullName evidence="5">Methyl-accepting chemotaxis protein (MCP) signalling domain-containing protein</fullName>
    </submittedName>
</protein>